<dbReference type="GO" id="GO:0004672">
    <property type="term" value="F:protein kinase activity"/>
    <property type="evidence" value="ECO:0007669"/>
    <property type="project" value="InterPro"/>
</dbReference>
<evidence type="ECO:0000259" key="3">
    <source>
        <dbReference type="PROSITE" id="PS50011"/>
    </source>
</evidence>
<evidence type="ECO:0000313" key="5">
    <source>
        <dbReference type="WBParaSite" id="ACRNAN_scaffold1834.g27159.t1"/>
    </source>
</evidence>
<keyword evidence="2" id="KW-0067">ATP-binding</keyword>
<dbReference type="WBParaSite" id="ACRNAN_scaffold1834.g27159.t1">
    <property type="protein sequence ID" value="ACRNAN_scaffold1834.g27159.t1"/>
    <property type="gene ID" value="ACRNAN_scaffold1834.g27159"/>
</dbReference>
<keyword evidence="4" id="KW-1185">Reference proteome</keyword>
<evidence type="ECO:0000313" key="4">
    <source>
        <dbReference type="Proteomes" id="UP000887540"/>
    </source>
</evidence>
<dbReference type="PANTHER" id="PTHR24055">
    <property type="entry name" value="MITOGEN-ACTIVATED PROTEIN KINASE"/>
    <property type="match status" value="1"/>
</dbReference>
<feature type="domain" description="Protein kinase" evidence="3">
    <location>
        <begin position="1"/>
        <end position="129"/>
    </location>
</feature>
<dbReference type="InterPro" id="IPR050117">
    <property type="entry name" value="MAPK"/>
</dbReference>
<dbReference type="InterPro" id="IPR000719">
    <property type="entry name" value="Prot_kinase_dom"/>
</dbReference>
<dbReference type="Gene3D" id="1.10.510.10">
    <property type="entry name" value="Transferase(Phosphotransferase) domain 1"/>
    <property type="match status" value="1"/>
</dbReference>
<evidence type="ECO:0000256" key="1">
    <source>
        <dbReference type="ARBA" id="ARBA00022741"/>
    </source>
</evidence>
<accession>A0A914D5C9</accession>
<protein>
    <submittedName>
        <fullName evidence="5">Protein kinase domain-containing protein</fullName>
    </submittedName>
</protein>
<reference evidence="5" key="1">
    <citation type="submission" date="2022-11" db="UniProtKB">
        <authorList>
            <consortium name="WormBaseParasite"/>
        </authorList>
    </citation>
    <scope>IDENTIFICATION</scope>
</reference>
<dbReference type="GO" id="GO:0005524">
    <property type="term" value="F:ATP binding"/>
    <property type="evidence" value="ECO:0007669"/>
    <property type="project" value="UniProtKB-KW"/>
</dbReference>
<dbReference type="InterPro" id="IPR011009">
    <property type="entry name" value="Kinase-like_dom_sf"/>
</dbReference>
<dbReference type="AlphaFoldDB" id="A0A914D5C9"/>
<proteinExistence type="predicted"/>
<dbReference type="PROSITE" id="PS50011">
    <property type="entry name" value="PROTEIN_KINASE_DOM"/>
    <property type="match status" value="1"/>
</dbReference>
<organism evidence="4 5">
    <name type="scientific">Acrobeloides nanus</name>
    <dbReference type="NCBI Taxonomy" id="290746"/>
    <lineage>
        <taxon>Eukaryota</taxon>
        <taxon>Metazoa</taxon>
        <taxon>Ecdysozoa</taxon>
        <taxon>Nematoda</taxon>
        <taxon>Chromadorea</taxon>
        <taxon>Rhabditida</taxon>
        <taxon>Tylenchina</taxon>
        <taxon>Cephalobomorpha</taxon>
        <taxon>Cephaloboidea</taxon>
        <taxon>Cephalobidae</taxon>
        <taxon>Acrobeloides</taxon>
    </lineage>
</organism>
<dbReference type="Proteomes" id="UP000887540">
    <property type="component" value="Unplaced"/>
</dbReference>
<evidence type="ECO:0000256" key="2">
    <source>
        <dbReference type="ARBA" id="ARBA00022840"/>
    </source>
</evidence>
<keyword evidence="1" id="KW-0547">Nucleotide-binding</keyword>
<name>A0A914D5C9_9BILA</name>
<dbReference type="Pfam" id="PF00069">
    <property type="entry name" value="Pkinase"/>
    <property type="match status" value="1"/>
</dbReference>
<dbReference type="SUPFAM" id="SSF56112">
    <property type="entry name" value="Protein kinase-like (PK-like)"/>
    <property type="match status" value="1"/>
</dbReference>
<sequence length="183" mass="20997">MANEMSNYVIAHLYRPPELLCLLNPDKHYGNYKTAADIWSVGCIIAELYLCHPLFYMGEEDSKANTEFNEIKAIENTINRTIVHIERIFRLCVYVTPSSDTIALLDKILVIEPDQRISAGDALASDMFLKLTSNISHSQAITQRRASNRLVKEVQEQKQVLKKLSLKFSIFSNFSLFNVFNHR</sequence>